<dbReference type="Gene3D" id="2.60.120.200">
    <property type="match status" value="4"/>
</dbReference>
<evidence type="ECO:0000313" key="6">
    <source>
        <dbReference type="Proteomes" id="UP000241118"/>
    </source>
</evidence>
<protein>
    <submittedName>
        <fullName evidence="5">Concanavalin A-like lectin/glucanase superfamily protein</fullName>
    </submittedName>
</protein>
<proteinExistence type="predicted"/>
<keyword evidence="2" id="KW-1015">Disulfide bond</keyword>
<dbReference type="InterPro" id="IPR042837">
    <property type="entry name" value="PTX3"/>
</dbReference>
<evidence type="ECO:0000256" key="1">
    <source>
        <dbReference type="ARBA" id="ARBA00022729"/>
    </source>
</evidence>
<dbReference type="SMART" id="SM00560">
    <property type="entry name" value="LamGL"/>
    <property type="match status" value="4"/>
</dbReference>
<feature type="domain" description="LamG-like jellyroll fold" evidence="4">
    <location>
        <begin position="1191"/>
        <end position="1321"/>
    </location>
</feature>
<sequence>MVRQWRARGFSARLFLLLVSVFLAMSSASSEAWAVSGGEGGAERHPVAVRQAPDESAAAVAAARQGTRVEVVDQRTATSTVYAEPDGTRTTELAATPMRFQREQAWVPLDRTLAVRADGSVASKAVAEDVVLSGGGSKPLITIVAGANELALYWPTALPEPVLSGTAATYAEVLPGIDLVMRVESGGYQQLLVVKTAEAAKNPALARVRLRVAVKGLRVTADDSGALKAVDEKGATVLSSAPSTMWDSKGRVENVGVEVAGDVLTLVPDRAFLADESTAYPVTVDPAYFPHAHNYWATVLSGDRFRDQAYNRRSADATHPDWAQVGQCWNGRGECNGIGEARAYFSFHDTGLLSGKDILEAKFYSTVMYSPNCEIRNHQLRLVHHAIGDGTTWNNKPENPNQRIEFAAPNSCNGAHGVELDIRGMLNVGGASTYYLHASDPNDQTAWRKYASAETRIVIKWNRVPDLPQDLRTDPPLPQPCQWCAGIPHISNQDIRLIATLSDPDHERVRPKWRIRPEGRAEETSDGDWVPSGVPVSRAVPLADKDGLRINWWLHAEDDTPASSGASHGPVFAVDRTPVTVAPTVESRIHTQDNNWHGGVGVSDVFTFGSNGVGDIDHYLHGWQDPPTTRADATALGGPAFATIAPSADGPQTLFVQSVDRAGNKSPARTHGVYVRAGDGALGQWSFEGNAKDNAYLGDRHGELSGGASYTSGAVGTALLLDGANGSAMTARNVTRTDTSFSVSAWARPDVMPDRPMGVVSQDNDQTGYSGWLLHYRDDGQGPKWAFWLPGGDTANPGAGVVTEGSAPAHQPQQGRWTHLTGVFDRNAAETRLYADGVLIGKKTTPPGWVPWQSGGRVAVGRLQWAGSQSHPWSGAIDEVQVFDRALSDAEVSAKVSRDDVRTGHLKFDDEPAPGGQSNTKARNEVAGASDGALVNGATFVDNGDLGRAVRFDGTDDQVVTGGPAVRTDRSFSISAWVKADRFVAAGRSMTAVSQDGAFTSGYYLQYHGDSQKWVFLKFSADIADGPTLRWHGVSAKQTPVVNDWVHLTGVYDGSTKEMRIYVNGEPGNDERFLYPGTEWNATGRAVVGRGKFNGAEADFWPGAVDEVRTYSRVLSADDIKGVVSQSRVSAGSWRLDGNLNDSSGRGLTGTWNGTAAYTEGQSENSDSADQALRLTGTNGVEAPNAVNPLESYSVSAWVRPDAGRDCTCTIVSQAFDTVPAFSLSANRDGKWQLSAADASAVAGDVQPGVWTQVTGVHNKQRQQLELHVNGALVATAKLTLPQHNDGKLQVGQAKSRGTARDRFVGAIDDVQMHSRALFADEIRVMAGRDLALVHNWKLNDNPADSIGAQGGALLGGAGYGPGRAGRSIRLDGTDDAVSATGVDLRTDQSFTVSSWVNLTRPGPCESECTRDAVSLSGARDGKAPVKFRLGHRIDQDQAQGSGKWIFELPEANGTVTKAAVSVRPSQFDNWVLLVGVYDAGSGQIDLYVHSDDPLSEPDQDTGRLIQPWQGEGALQIGRAVAAPDATASGFWPGGVDDVRLYTGTLSTERLKALRDSYPAVTS</sequence>
<dbReference type="GO" id="GO:0006955">
    <property type="term" value="P:immune response"/>
    <property type="evidence" value="ECO:0007669"/>
    <property type="project" value="InterPro"/>
</dbReference>
<evidence type="ECO:0000256" key="2">
    <source>
        <dbReference type="ARBA" id="ARBA00023157"/>
    </source>
</evidence>
<dbReference type="Proteomes" id="UP000241118">
    <property type="component" value="Unassembled WGS sequence"/>
</dbReference>
<dbReference type="PANTHER" id="PTHR46943:SF1">
    <property type="entry name" value="PENTRAXIN-RELATED PROTEIN PTX3"/>
    <property type="match status" value="1"/>
</dbReference>
<keyword evidence="1 3" id="KW-0732">Signal</keyword>
<feature type="domain" description="LamG-like jellyroll fold" evidence="4">
    <location>
        <begin position="1389"/>
        <end position="1549"/>
    </location>
</feature>
<accession>A0A2P8IF57</accession>
<gene>
    <name evidence="5" type="ORF">B0I31_10285</name>
</gene>
<evidence type="ECO:0000256" key="3">
    <source>
        <dbReference type="SAM" id="SignalP"/>
    </source>
</evidence>
<dbReference type="SUPFAM" id="SSF49899">
    <property type="entry name" value="Concanavalin A-like lectins/glucanases"/>
    <property type="match status" value="4"/>
</dbReference>
<dbReference type="GO" id="GO:0030246">
    <property type="term" value="F:carbohydrate binding"/>
    <property type="evidence" value="ECO:0007669"/>
    <property type="project" value="UniProtKB-KW"/>
</dbReference>
<name>A0A2P8IF57_SACCR</name>
<keyword evidence="6" id="KW-1185">Reference proteome</keyword>
<evidence type="ECO:0000313" key="5">
    <source>
        <dbReference type="EMBL" id="PSL57108.1"/>
    </source>
</evidence>
<feature type="domain" description="LamG-like jellyroll fold" evidence="4">
    <location>
        <begin position="970"/>
        <end position="1118"/>
    </location>
</feature>
<dbReference type="InterPro" id="IPR006558">
    <property type="entry name" value="LamG-like"/>
</dbReference>
<dbReference type="InterPro" id="IPR013320">
    <property type="entry name" value="ConA-like_dom_sf"/>
</dbReference>
<reference evidence="5 6" key="1">
    <citation type="submission" date="2018-03" db="EMBL/GenBank/DDBJ databases">
        <title>Genomic Encyclopedia of Type Strains, Phase III (KMG-III): the genomes of soil and plant-associated and newly described type strains.</title>
        <authorList>
            <person name="Whitman W."/>
        </authorList>
    </citation>
    <scope>NUCLEOTIDE SEQUENCE [LARGE SCALE GENOMIC DNA]</scope>
    <source>
        <strain evidence="5 6">CGMCC 4.7097</strain>
    </source>
</reference>
<organism evidence="5 6">
    <name type="scientific">Saccharothrix carnea</name>
    <dbReference type="NCBI Taxonomy" id="1280637"/>
    <lineage>
        <taxon>Bacteria</taxon>
        <taxon>Bacillati</taxon>
        <taxon>Actinomycetota</taxon>
        <taxon>Actinomycetes</taxon>
        <taxon>Pseudonocardiales</taxon>
        <taxon>Pseudonocardiaceae</taxon>
        <taxon>Saccharothrix</taxon>
    </lineage>
</organism>
<feature type="domain" description="LamG-like jellyroll fold" evidence="4">
    <location>
        <begin position="739"/>
        <end position="890"/>
    </location>
</feature>
<dbReference type="Pfam" id="PF13385">
    <property type="entry name" value="Laminin_G_3"/>
    <property type="match status" value="4"/>
</dbReference>
<keyword evidence="5" id="KW-0430">Lectin</keyword>
<comment type="caution">
    <text evidence="5">The sequence shown here is derived from an EMBL/GenBank/DDBJ whole genome shotgun (WGS) entry which is preliminary data.</text>
</comment>
<feature type="chain" id="PRO_5015158201" evidence="3">
    <location>
        <begin position="35"/>
        <end position="1563"/>
    </location>
</feature>
<dbReference type="PANTHER" id="PTHR46943">
    <property type="entry name" value="PENTRAXIN-RELATED PROTEIN PTX3"/>
    <property type="match status" value="1"/>
</dbReference>
<dbReference type="EMBL" id="PYAX01000002">
    <property type="protein sequence ID" value="PSL57108.1"/>
    <property type="molecule type" value="Genomic_DNA"/>
</dbReference>
<evidence type="ECO:0000259" key="4">
    <source>
        <dbReference type="SMART" id="SM00560"/>
    </source>
</evidence>
<feature type="signal peptide" evidence="3">
    <location>
        <begin position="1"/>
        <end position="34"/>
    </location>
</feature>